<feature type="domain" description="Mannose-1-phosphate guanyltransferase C-terminal" evidence="20">
    <location>
        <begin position="266"/>
        <end position="349"/>
    </location>
</feature>
<proteinExistence type="inferred from homology"/>
<feature type="binding site" evidence="18">
    <location>
        <position position="172"/>
    </location>
    <ligand>
        <name>UDP-N-acetyl-alpha-D-glucosamine</name>
        <dbReference type="ChEBI" id="CHEBI:57705"/>
    </ligand>
</feature>
<evidence type="ECO:0000256" key="18">
    <source>
        <dbReference type="HAMAP-Rule" id="MF_01631"/>
    </source>
</evidence>
<evidence type="ECO:0000256" key="9">
    <source>
        <dbReference type="ARBA" id="ARBA00022842"/>
    </source>
</evidence>
<dbReference type="InterPro" id="IPR011004">
    <property type="entry name" value="Trimer_LpxA-like_sf"/>
</dbReference>
<comment type="subunit">
    <text evidence="18">Homotrimer.</text>
</comment>
<keyword evidence="13 18" id="KW-0012">Acyltransferase</keyword>
<feature type="binding site" evidence="18">
    <location>
        <position position="381"/>
    </location>
    <ligand>
        <name>acetyl-CoA</name>
        <dbReference type="ChEBI" id="CHEBI:57288"/>
    </ligand>
</feature>
<comment type="subcellular location">
    <subcellularLocation>
        <location evidence="1 18">Cytoplasm</location>
    </subcellularLocation>
</comment>
<dbReference type="Proteomes" id="UP000709959">
    <property type="component" value="Unassembled WGS sequence"/>
</dbReference>
<feature type="binding site" evidence="18">
    <location>
        <position position="352"/>
    </location>
    <ligand>
        <name>UDP-N-acetyl-alpha-D-glucosamine</name>
        <dbReference type="ChEBI" id="CHEBI:57705"/>
    </ligand>
</feature>
<keyword evidence="11 18" id="KW-0573">Peptidoglycan synthesis</keyword>
<feature type="binding site" evidence="18">
    <location>
        <position position="228"/>
    </location>
    <ligand>
        <name>Mg(2+)</name>
        <dbReference type="ChEBI" id="CHEBI:18420"/>
    </ligand>
</feature>
<evidence type="ECO:0000259" key="19">
    <source>
        <dbReference type="Pfam" id="PF12804"/>
    </source>
</evidence>
<comment type="similarity">
    <text evidence="2 18">In the C-terminal section; belongs to the transferase hexapeptide repeat family.</text>
</comment>
<evidence type="ECO:0000259" key="20">
    <source>
        <dbReference type="Pfam" id="PF25087"/>
    </source>
</evidence>
<dbReference type="EC" id="2.7.7.23" evidence="18"/>
<feature type="binding site" evidence="18">
    <location>
        <position position="80"/>
    </location>
    <ligand>
        <name>UDP-N-acetyl-alpha-D-glucosamine</name>
        <dbReference type="ChEBI" id="CHEBI:57705"/>
    </ligand>
</feature>
<comment type="catalytic activity">
    <reaction evidence="15 18">
        <text>alpha-D-glucosamine 1-phosphate + acetyl-CoA = N-acetyl-alpha-D-glucosamine 1-phosphate + CoA + H(+)</text>
        <dbReference type="Rhea" id="RHEA:13725"/>
        <dbReference type="ChEBI" id="CHEBI:15378"/>
        <dbReference type="ChEBI" id="CHEBI:57287"/>
        <dbReference type="ChEBI" id="CHEBI:57288"/>
        <dbReference type="ChEBI" id="CHEBI:57776"/>
        <dbReference type="ChEBI" id="CHEBI:58516"/>
        <dbReference type="EC" id="2.3.1.157"/>
    </reaction>
</comment>
<evidence type="ECO:0000256" key="4">
    <source>
        <dbReference type="ARBA" id="ARBA00022490"/>
    </source>
</evidence>
<keyword evidence="4 18" id="KW-0963">Cytoplasm</keyword>
<evidence type="ECO:0000256" key="1">
    <source>
        <dbReference type="ARBA" id="ARBA00004496"/>
    </source>
</evidence>
<comment type="cofactor">
    <cofactor evidence="18">
        <name>Mg(2+)</name>
        <dbReference type="ChEBI" id="CHEBI:18420"/>
    </cofactor>
    <text evidence="18">Binds 1 Mg(2+) ion per subunit.</text>
</comment>
<dbReference type="Pfam" id="PF25087">
    <property type="entry name" value="GMPPB_C"/>
    <property type="match status" value="1"/>
</dbReference>
<feature type="binding site" evidence="18">
    <location>
        <begin position="8"/>
        <end position="11"/>
    </location>
    <ligand>
        <name>UDP-N-acetyl-alpha-D-glucosamine</name>
        <dbReference type="ChEBI" id="CHEBI:57705"/>
    </ligand>
</feature>
<dbReference type="PROSITE" id="PS00101">
    <property type="entry name" value="HEXAPEP_TRANSFERASES"/>
    <property type="match status" value="2"/>
</dbReference>
<dbReference type="HAMAP" id="MF_01631">
    <property type="entry name" value="GlmU"/>
    <property type="match status" value="1"/>
</dbReference>
<dbReference type="InterPro" id="IPR005882">
    <property type="entry name" value="Bifunctional_GlmU"/>
</dbReference>
<dbReference type="EMBL" id="JADKCH010000001">
    <property type="protein sequence ID" value="MBK8571364.1"/>
    <property type="molecule type" value="Genomic_DNA"/>
</dbReference>
<comment type="catalytic activity">
    <reaction evidence="16 18">
        <text>N-acetyl-alpha-D-glucosamine 1-phosphate + UTP + H(+) = UDP-N-acetyl-alpha-D-glucosamine + diphosphate</text>
        <dbReference type="Rhea" id="RHEA:13509"/>
        <dbReference type="ChEBI" id="CHEBI:15378"/>
        <dbReference type="ChEBI" id="CHEBI:33019"/>
        <dbReference type="ChEBI" id="CHEBI:46398"/>
        <dbReference type="ChEBI" id="CHEBI:57705"/>
        <dbReference type="ChEBI" id="CHEBI:57776"/>
        <dbReference type="EC" id="2.7.7.23"/>
    </reaction>
</comment>
<evidence type="ECO:0000256" key="11">
    <source>
        <dbReference type="ARBA" id="ARBA00022984"/>
    </source>
</evidence>
<keyword evidence="14 18" id="KW-0961">Cell wall biogenesis/degradation</keyword>
<keyword evidence="8 18" id="KW-0677">Repeat</keyword>
<evidence type="ECO:0000256" key="5">
    <source>
        <dbReference type="ARBA" id="ARBA00022679"/>
    </source>
</evidence>
<dbReference type="InterPro" id="IPR018357">
    <property type="entry name" value="Hexapep_transf_CS"/>
</dbReference>
<feature type="domain" description="MobA-like NTP transferase" evidence="19">
    <location>
        <begin position="5"/>
        <end position="126"/>
    </location>
</feature>
<evidence type="ECO:0000256" key="2">
    <source>
        <dbReference type="ARBA" id="ARBA00007707"/>
    </source>
</evidence>
<feature type="binding site" evidence="18">
    <location>
        <position position="424"/>
    </location>
    <ligand>
        <name>acetyl-CoA</name>
        <dbReference type="ChEBI" id="CHEBI:57288"/>
    </ligand>
</feature>
<feature type="active site" description="Proton acceptor" evidence="18">
    <location>
        <position position="364"/>
    </location>
</feature>
<feature type="binding site" evidence="18">
    <location>
        <position position="367"/>
    </location>
    <ligand>
        <name>UDP-N-acetyl-alpha-D-glucosamine</name>
        <dbReference type="ChEBI" id="CHEBI:57705"/>
    </ligand>
</feature>
<dbReference type="InterPro" id="IPR056729">
    <property type="entry name" value="GMPPB_C"/>
</dbReference>
<dbReference type="EC" id="2.3.1.157" evidence="18"/>
<protein>
    <recommendedName>
        <fullName evidence="18">Bifunctional protein GlmU</fullName>
    </recommendedName>
    <domain>
        <recommendedName>
            <fullName evidence="18">UDP-N-acetylglucosamine pyrophosphorylase</fullName>
            <ecNumber evidence="18">2.7.7.23</ecNumber>
        </recommendedName>
        <alternativeName>
            <fullName evidence="18">N-acetylglucosamine-1-phosphate uridyltransferase</fullName>
        </alternativeName>
    </domain>
    <domain>
        <recommendedName>
            <fullName evidence="18">Glucosamine-1-phosphate N-acetyltransferase</fullName>
            <ecNumber evidence="18">2.3.1.157</ecNumber>
        </recommendedName>
    </domain>
</protein>
<evidence type="ECO:0000256" key="6">
    <source>
        <dbReference type="ARBA" id="ARBA00022695"/>
    </source>
</evidence>
<feature type="binding site" evidence="18">
    <location>
        <position position="228"/>
    </location>
    <ligand>
        <name>UDP-N-acetyl-alpha-D-glucosamine</name>
        <dbReference type="ChEBI" id="CHEBI:57705"/>
    </ligand>
</feature>
<dbReference type="InterPro" id="IPR050065">
    <property type="entry name" value="GlmU-like"/>
</dbReference>
<evidence type="ECO:0000256" key="16">
    <source>
        <dbReference type="ARBA" id="ARBA00048493"/>
    </source>
</evidence>
<reference evidence="21 22" key="1">
    <citation type="submission" date="2020-10" db="EMBL/GenBank/DDBJ databases">
        <title>Connecting structure to function with the recovery of over 1000 high-quality activated sludge metagenome-assembled genomes encoding full-length rRNA genes using long-read sequencing.</title>
        <authorList>
            <person name="Singleton C.M."/>
            <person name="Petriglieri F."/>
            <person name="Kristensen J.M."/>
            <person name="Kirkegaard R.H."/>
            <person name="Michaelsen T.Y."/>
            <person name="Andersen M.H."/>
            <person name="Karst S.M."/>
            <person name="Dueholm M.S."/>
            <person name="Nielsen P.H."/>
            <person name="Albertsen M."/>
        </authorList>
    </citation>
    <scope>NUCLEOTIDE SEQUENCE [LARGE SCALE GENOMIC DNA]</scope>
    <source>
        <strain evidence="21">OdNE_18-Q3-R46-58_MAXAC.008</strain>
    </source>
</reference>
<dbReference type="PANTHER" id="PTHR43584:SF3">
    <property type="entry name" value="BIFUNCTIONAL PROTEIN GLMU"/>
    <property type="match status" value="1"/>
</dbReference>
<evidence type="ECO:0000256" key="8">
    <source>
        <dbReference type="ARBA" id="ARBA00022737"/>
    </source>
</evidence>
<dbReference type="GO" id="GO:0000902">
    <property type="term" value="P:cell morphogenesis"/>
    <property type="evidence" value="ECO:0007669"/>
    <property type="project" value="UniProtKB-UniRule"/>
</dbReference>
<dbReference type="InterPro" id="IPR038009">
    <property type="entry name" value="GlmU_C_LbH"/>
</dbReference>
<keyword evidence="5 18" id="KW-0808">Transferase</keyword>
<dbReference type="GO" id="GO:0003977">
    <property type="term" value="F:UDP-N-acetylglucosamine diphosphorylase activity"/>
    <property type="evidence" value="ECO:0007669"/>
    <property type="project" value="UniProtKB-UniRule"/>
</dbReference>
<dbReference type="CDD" id="cd03353">
    <property type="entry name" value="LbH_GlmU_C"/>
    <property type="match status" value="1"/>
</dbReference>
<keyword evidence="6 18" id="KW-0548">Nucleotidyltransferase</keyword>
<evidence type="ECO:0000256" key="7">
    <source>
        <dbReference type="ARBA" id="ARBA00022723"/>
    </source>
</evidence>
<comment type="similarity">
    <text evidence="3 18">In the N-terminal section; belongs to the N-acetylglucosamine-1-phosphate uridyltransferase family.</text>
</comment>
<evidence type="ECO:0000256" key="12">
    <source>
        <dbReference type="ARBA" id="ARBA00023268"/>
    </source>
</evidence>
<dbReference type="InterPro" id="IPR001451">
    <property type="entry name" value="Hexapep"/>
</dbReference>
<keyword evidence="12 18" id="KW-0511">Multifunctional enzyme</keyword>
<feature type="binding site" evidence="18">
    <location>
        <position position="406"/>
    </location>
    <ligand>
        <name>acetyl-CoA</name>
        <dbReference type="ChEBI" id="CHEBI:57288"/>
    </ligand>
</feature>
<dbReference type="Gene3D" id="3.90.550.10">
    <property type="entry name" value="Spore Coat Polysaccharide Biosynthesis Protein SpsA, Chain A"/>
    <property type="match status" value="1"/>
</dbReference>
<dbReference type="GO" id="GO:0016020">
    <property type="term" value="C:membrane"/>
    <property type="evidence" value="ECO:0007669"/>
    <property type="project" value="GOC"/>
</dbReference>
<dbReference type="InterPro" id="IPR029044">
    <property type="entry name" value="Nucleotide-diphossugar_trans"/>
</dbReference>
<keyword evidence="7 18" id="KW-0479">Metal-binding</keyword>
<accession>A0A936EZK5</accession>
<comment type="pathway">
    <text evidence="18">Nucleotide-sugar biosynthesis; UDP-N-acetyl-alpha-D-glucosamine biosynthesis; N-acetyl-alpha-D-glucosamine 1-phosphate from alpha-D-glucosamine 6-phosphate (route II): step 2/2.</text>
</comment>
<dbReference type="GO" id="GO:0071555">
    <property type="term" value="P:cell wall organization"/>
    <property type="evidence" value="ECO:0007669"/>
    <property type="project" value="UniProtKB-KW"/>
</dbReference>
<feature type="binding site" evidence="18">
    <location>
        <position position="441"/>
    </location>
    <ligand>
        <name>acetyl-CoA</name>
        <dbReference type="ChEBI" id="CHEBI:57288"/>
    </ligand>
</feature>
<evidence type="ECO:0000256" key="3">
    <source>
        <dbReference type="ARBA" id="ARBA00007947"/>
    </source>
</evidence>
<evidence type="ECO:0000313" key="21">
    <source>
        <dbReference type="EMBL" id="MBK8571364.1"/>
    </source>
</evidence>
<dbReference type="Gene3D" id="2.160.10.10">
    <property type="entry name" value="Hexapeptide repeat proteins"/>
    <property type="match status" value="1"/>
</dbReference>
<dbReference type="Pfam" id="PF12804">
    <property type="entry name" value="NTP_transf_3"/>
    <property type="match status" value="1"/>
</dbReference>
<feature type="binding site" evidence="18">
    <location>
        <position position="157"/>
    </location>
    <ligand>
        <name>UDP-N-acetyl-alpha-D-glucosamine</name>
        <dbReference type="ChEBI" id="CHEBI:57705"/>
    </ligand>
</feature>
<dbReference type="PANTHER" id="PTHR43584">
    <property type="entry name" value="NUCLEOTIDYL TRANSFERASE"/>
    <property type="match status" value="1"/>
</dbReference>
<keyword evidence="9 18" id="KW-0460">Magnesium</keyword>
<dbReference type="GO" id="GO:0006048">
    <property type="term" value="P:UDP-N-acetylglucosamine biosynthetic process"/>
    <property type="evidence" value="ECO:0007669"/>
    <property type="project" value="InterPro"/>
</dbReference>
<feature type="region of interest" description="Linker" evidence="18">
    <location>
        <begin position="231"/>
        <end position="251"/>
    </location>
</feature>
<dbReference type="GO" id="GO:0008360">
    <property type="term" value="P:regulation of cell shape"/>
    <property type="evidence" value="ECO:0007669"/>
    <property type="project" value="UniProtKB-KW"/>
</dbReference>
<comment type="caution">
    <text evidence="18">Lacks conserved residue(s) required for the propagation of feature annotation.</text>
</comment>
<evidence type="ECO:0000256" key="10">
    <source>
        <dbReference type="ARBA" id="ARBA00022960"/>
    </source>
</evidence>
<feature type="binding site" evidence="18">
    <location>
        <position position="111"/>
    </location>
    <ligand>
        <name>Mg(2+)</name>
        <dbReference type="ChEBI" id="CHEBI:18420"/>
    </ligand>
</feature>
<evidence type="ECO:0000313" key="22">
    <source>
        <dbReference type="Proteomes" id="UP000709959"/>
    </source>
</evidence>
<dbReference type="InterPro" id="IPR025877">
    <property type="entry name" value="MobA-like_NTP_Trfase"/>
</dbReference>
<dbReference type="GO" id="GO:0000287">
    <property type="term" value="F:magnesium ion binding"/>
    <property type="evidence" value="ECO:0007669"/>
    <property type="project" value="UniProtKB-UniRule"/>
</dbReference>
<evidence type="ECO:0000256" key="15">
    <source>
        <dbReference type="ARBA" id="ARBA00048247"/>
    </source>
</evidence>
<dbReference type="SUPFAM" id="SSF53448">
    <property type="entry name" value="Nucleotide-diphospho-sugar transferases"/>
    <property type="match status" value="1"/>
</dbReference>
<feature type="binding site" evidence="18">
    <location>
        <position position="334"/>
    </location>
    <ligand>
        <name>UDP-N-acetyl-alpha-D-glucosamine</name>
        <dbReference type="ChEBI" id="CHEBI:57705"/>
    </ligand>
</feature>
<gene>
    <name evidence="18 21" type="primary">glmU</name>
    <name evidence="21" type="ORF">IPN91_01725</name>
</gene>
<feature type="binding site" evidence="18">
    <location>
        <begin position="85"/>
        <end position="86"/>
    </location>
    <ligand>
        <name>UDP-N-acetyl-alpha-D-glucosamine</name>
        <dbReference type="ChEBI" id="CHEBI:57705"/>
    </ligand>
</feature>
<dbReference type="NCBIfam" id="TIGR01173">
    <property type="entry name" value="glmU"/>
    <property type="match status" value="1"/>
</dbReference>
<feature type="region of interest" description="N-acetyltransferase" evidence="18">
    <location>
        <begin position="252"/>
        <end position="465"/>
    </location>
</feature>
<keyword evidence="10 18" id="KW-0133">Cell shape</keyword>
<name>A0A936EZK5_9BACT</name>
<evidence type="ECO:0000256" key="17">
    <source>
        <dbReference type="ARBA" id="ARBA00049628"/>
    </source>
</evidence>
<dbReference type="SUPFAM" id="SSF51161">
    <property type="entry name" value="Trimeric LpxA-like enzymes"/>
    <property type="match status" value="1"/>
</dbReference>
<comment type="pathway">
    <text evidence="18">Bacterial outer membrane biogenesis; LPS lipid A biosynthesis.</text>
</comment>
<evidence type="ECO:0000256" key="13">
    <source>
        <dbReference type="ARBA" id="ARBA00023315"/>
    </source>
</evidence>
<sequence length="465" mass="49037">MSTVAVILAAGLGTRMKSRLPKVLHPILGDPSLLWVLRALPRDLGGAVVVVHHGKDQVEAALEAWRNAGLLPCPITTVDQGEPLGTGHALQTCIPELDRLKAGQVVVLCGDVPLTKAGTVLQLCAAEALLLAMDLVTPGTYGRVLQHPDGRLSGLVEAKDATPEQLAVQRVNGGAYSLPWPALRRALLGLTNDNAQREYYLTDAVVAVAREIPVLVEVCDPEELAGMNSRHDQAALQAAAQRRIERYWMAEGVTFLHPGSTLVGPRVQLSQDVILEPGVRLEGAVVVGEGTRIGQGSVVADSILGPGVEVRPYCVIEHARVGEGSKVGPFARLREGTDLAEKVHIGNFVETKKARLHAGAKANHLAYLGDTEVGEGTNIGAGVITCNYDGVNKHRTLIGRNVFVGSDTQLVAPLSIGDGALIGAGSTITKDVPADALALSRTAQTSREGYASKLRARQKKGTGLS</sequence>
<dbReference type="AlphaFoldDB" id="A0A936EZK5"/>
<feature type="binding site" evidence="18">
    <location>
        <begin position="387"/>
        <end position="388"/>
    </location>
    <ligand>
        <name>acetyl-CoA</name>
        <dbReference type="ChEBI" id="CHEBI:57288"/>
    </ligand>
</feature>
<feature type="binding site" evidence="18">
    <location>
        <position position="22"/>
    </location>
    <ligand>
        <name>UDP-N-acetyl-alpha-D-glucosamine</name>
        <dbReference type="ChEBI" id="CHEBI:57705"/>
    </ligand>
</feature>
<evidence type="ECO:0000256" key="14">
    <source>
        <dbReference type="ARBA" id="ARBA00023316"/>
    </source>
</evidence>
<organism evidence="21 22">
    <name type="scientific">Candidatus Geothrix odensensis</name>
    <dbReference type="NCBI Taxonomy" id="2954440"/>
    <lineage>
        <taxon>Bacteria</taxon>
        <taxon>Pseudomonadati</taxon>
        <taxon>Acidobacteriota</taxon>
        <taxon>Holophagae</taxon>
        <taxon>Holophagales</taxon>
        <taxon>Holophagaceae</taxon>
        <taxon>Geothrix</taxon>
    </lineage>
</organism>
<feature type="binding site" evidence="18">
    <location>
        <position position="142"/>
    </location>
    <ligand>
        <name>UDP-N-acetyl-alpha-D-glucosamine</name>
        <dbReference type="ChEBI" id="CHEBI:57705"/>
    </ligand>
</feature>
<feature type="region of interest" description="Pyrophosphorylase" evidence="18">
    <location>
        <begin position="1"/>
        <end position="230"/>
    </location>
</feature>
<comment type="function">
    <text evidence="17 18">Catalyzes the last two sequential reactions in the de novo biosynthetic pathway for UDP-N-acetylglucosamine (UDP-GlcNAc). The C-terminal domain catalyzes the transfer of acetyl group from acetyl coenzyme A to glucosamine-1-phosphate (GlcN-1-P) to produce N-acetylglucosamine-1-phosphate (GlcNAc-1-P), which is converted into UDP-GlcNAc by the transfer of uridine 5-monophosphate (from uridine 5-triphosphate), a reaction catalyzed by the N-terminal domain.</text>
</comment>
<dbReference type="Pfam" id="PF00132">
    <property type="entry name" value="Hexapep"/>
    <property type="match status" value="1"/>
</dbReference>
<comment type="caution">
    <text evidence="21">The sequence shown here is derived from an EMBL/GenBank/DDBJ whole genome shotgun (WGS) entry which is preliminary data.</text>
</comment>
<dbReference type="GO" id="GO:0009245">
    <property type="term" value="P:lipid A biosynthetic process"/>
    <property type="evidence" value="ECO:0007669"/>
    <property type="project" value="UniProtKB-UniRule"/>
</dbReference>
<dbReference type="GO" id="GO:0019134">
    <property type="term" value="F:glucosamine-1-phosphate N-acetyltransferase activity"/>
    <property type="evidence" value="ECO:0007669"/>
    <property type="project" value="UniProtKB-UniRule"/>
</dbReference>
<feature type="binding site" evidence="18">
    <location>
        <position position="378"/>
    </location>
    <ligand>
        <name>UDP-N-acetyl-alpha-D-glucosamine</name>
        <dbReference type="ChEBI" id="CHEBI:57705"/>
    </ligand>
</feature>
<dbReference type="GO" id="GO:0005737">
    <property type="term" value="C:cytoplasm"/>
    <property type="evidence" value="ECO:0007669"/>
    <property type="project" value="UniProtKB-SubCell"/>
</dbReference>
<comment type="pathway">
    <text evidence="18">Nucleotide-sugar biosynthesis; UDP-N-acetyl-alpha-D-glucosamine biosynthesis; UDP-N-acetyl-alpha-D-glucosamine from N-acetyl-alpha-D-glucosamine 1-phosphate: step 1/1.</text>
</comment>
<dbReference type="GO" id="GO:0009252">
    <property type="term" value="P:peptidoglycan biosynthetic process"/>
    <property type="evidence" value="ECO:0007669"/>
    <property type="project" value="UniProtKB-UniRule"/>
</dbReference>